<keyword evidence="3" id="KW-0290">Folate-binding</keyword>
<feature type="transmembrane region" description="Helical" evidence="8">
    <location>
        <begin position="178"/>
        <end position="197"/>
    </location>
</feature>
<name>A0A6J2XJ63_SITOR</name>
<dbReference type="GO" id="GO:0005542">
    <property type="term" value="F:folic acid binding"/>
    <property type="evidence" value="ECO:0007669"/>
    <property type="project" value="UniProtKB-KW"/>
</dbReference>
<feature type="transmembrane region" description="Helical" evidence="8">
    <location>
        <begin position="115"/>
        <end position="133"/>
    </location>
</feature>
<feature type="transmembrane region" description="Helical" evidence="8">
    <location>
        <begin position="58"/>
        <end position="78"/>
    </location>
</feature>
<dbReference type="AlphaFoldDB" id="A0A6J2XJ63"/>
<keyword evidence="6" id="KW-0325">Glycoprotein</keyword>
<accession>A0A6J2XJ63</accession>
<sequence length="445" mass="50420">MLNDVYRKLKSDMNSWLVISLLLSLFGFLKELRPSEPFIYEFLIGEWKNLTESQVNQEVYPVGTYSYLAQLIIVFLITDLCRYKPLIIVLGLTGIVVWGMLLWTTSLLATQILEVFYGTFSACEVAYFTYIYAKVDKDYYQQVTSHTRAAILAGRATSGVMGQLLVSFKVLDYRGLNFITFGAMITATVWSLFLPSVKKTIYFHQDTSQQSSFIEKNISAYKLMWTHFTKGYANKYTIKWSVWWALATCGFIQVQVYMQPLWTAIVNDPNQNIYNGAVEAVLTILGFLGALFAGVLKVDWQTRGELALTCCSLLQGFIMLISSQTQYVYVSYICYIVFGGLYHLTITIASSEIAKNIEEDSYGLIFGINTFAALLIQTVLTLVVVTGDVGFALAPRQQYFVYGMFHVVLGFMYIIIGLASWLASKRDYRRASTVIPPTTRTVITF</sequence>
<feature type="transmembrane region" description="Helical" evidence="8">
    <location>
        <begin position="273"/>
        <end position="294"/>
    </location>
</feature>
<feature type="transmembrane region" description="Helical" evidence="8">
    <location>
        <begin position="85"/>
        <end position="103"/>
    </location>
</feature>
<comment type="subcellular location">
    <subcellularLocation>
        <location evidence="7">Membrane</location>
        <topology evidence="7">Multi-pass membrane protein</topology>
    </subcellularLocation>
</comment>
<dbReference type="PANTHER" id="PTHR10686">
    <property type="entry name" value="FOLATE TRANSPORTER"/>
    <property type="match status" value="1"/>
</dbReference>
<dbReference type="Proteomes" id="UP000504635">
    <property type="component" value="Unplaced"/>
</dbReference>
<dbReference type="NCBIfam" id="TIGR00806">
    <property type="entry name" value="rfc"/>
    <property type="match status" value="1"/>
</dbReference>
<dbReference type="OrthoDB" id="18814at2759"/>
<dbReference type="GO" id="GO:0090482">
    <property type="term" value="F:vitamin transmembrane transporter activity"/>
    <property type="evidence" value="ECO:0007669"/>
    <property type="project" value="InterPro"/>
</dbReference>
<evidence type="ECO:0000256" key="1">
    <source>
        <dbReference type="ARBA" id="ARBA00005773"/>
    </source>
</evidence>
<proteinExistence type="inferred from homology"/>
<organism evidence="9 10">
    <name type="scientific">Sitophilus oryzae</name>
    <name type="common">Rice weevil</name>
    <name type="synonym">Curculio oryzae</name>
    <dbReference type="NCBI Taxonomy" id="7048"/>
    <lineage>
        <taxon>Eukaryota</taxon>
        <taxon>Metazoa</taxon>
        <taxon>Ecdysozoa</taxon>
        <taxon>Arthropoda</taxon>
        <taxon>Hexapoda</taxon>
        <taxon>Insecta</taxon>
        <taxon>Pterygota</taxon>
        <taxon>Neoptera</taxon>
        <taxon>Endopterygota</taxon>
        <taxon>Coleoptera</taxon>
        <taxon>Polyphaga</taxon>
        <taxon>Cucujiformia</taxon>
        <taxon>Curculionidae</taxon>
        <taxon>Dryophthorinae</taxon>
        <taxon>Sitophilus</taxon>
    </lineage>
</organism>
<feature type="transmembrane region" description="Helical" evidence="8">
    <location>
        <begin position="240"/>
        <end position="258"/>
    </location>
</feature>
<evidence type="ECO:0000256" key="2">
    <source>
        <dbReference type="ARBA" id="ARBA00022692"/>
    </source>
</evidence>
<keyword evidence="9" id="KW-1185">Reference proteome</keyword>
<evidence type="ECO:0000256" key="3">
    <source>
        <dbReference type="ARBA" id="ARBA00022954"/>
    </source>
</evidence>
<dbReference type="SUPFAM" id="SSF103473">
    <property type="entry name" value="MFS general substrate transporter"/>
    <property type="match status" value="1"/>
</dbReference>
<evidence type="ECO:0000256" key="7">
    <source>
        <dbReference type="PIRNR" id="PIRNR028739"/>
    </source>
</evidence>
<comment type="similarity">
    <text evidence="1 7">Belongs to the reduced folate carrier (RFC) transporter (TC 2.A.48) family.</text>
</comment>
<dbReference type="PIRSF" id="PIRSF028739">
    <property type="entry name" value="Folate_carrier"/>
    <property type="match status" value="1"/>
</dbReference>
<reference evidence="10" key="1">
    <citation type="submission" date="2025-08" db="UniProtKB">
        <authorList>
            <consortium name="RefSeq"/>
        </authorList>
    </citation>
    <scope>IDENTIFICATION</scope>
    <source>
        <tissue evidence="10">Gonads</tissue>
    </source>
</reference>
<feature type="transmembrane region" description="Helical" evidence="8">
    <location>
        <begin position="362"/>
        <end position="387"/>
    </location>
</feature>
<feature type="transmembrane region" description="Helical" evidence="8">
    <location>
        <begin position="329"/>
        <end position="350"/>
    </location>
</feature>
<keyword evidence="5 7" id="KW-0472">Membrane</keyword>
<dbReference type="InterPro" id="IPR036259">
    <property type="entry name" value="MFS_trans_sf"/>
</dbReference>
<dbReference type="FunCoup" id="A0A6J2XJ63">
    <property type="interactions" value="305"/>
</dbReference>
<evidence type="ECO:0000313" key="10">
    <source>
        <dbReference type="RefSeq" id="XP_030751146.1"/>
    </source>
</evidence>
<feature type="transmembrane region" description="Helical" evidence="8">
    <location>
        <begin position="399"/>
        <end position="423"/>
    </location>
</feature>
<gene>
    <name evidence="10" type="primary">LOC115878707</name>
</gene>
<evidence type="ECO:0000256" key="4">
    <source>
        <dbReference type="ARBA" id="ARBA00022989"/>
    </source>
</evidence>
<dbReference type="PANTHER" id="PTHR10686:SF18">
    <property type="entry name" value="IP11787P-RELATED"/>
    <property type="match status" value="1"/>
</dbReference>
<dbReference type="InterPro" id="IPR002666">
    <property type="entry name" value="Folate_carrier"/>
</dbReference>
<dbReference type="Pfam" id="PF01770">
    <property type="entry name" value="Folate_carrier"/>
    <property type="match status" value="1"/>
</dbReference>
<keyword evidence="2 8" id="KW-0812">Transmembrane</keyword>
<evidence type="ECO:0000256" key="6">
    <source>
        <dbReference type="ARBA" id="ARBA00023180"/>
    </source>
</evidence>
<dbReference type="FunFam" id="1.20.1250.20:FF:000298">
    <property type="entry name" value="Thiamine transporter"/>
    <property type="match status" value="1"/>
</dbReference>
<evidence type="ECO:0000256" key="8">
    <source>
        <dbReference type="SAM" id="Phobius"/>
    </source>
</evidence>
<dbReference type="Gene3D" id="1.20.1250.20">
    <property type="entry name" value="MFS general substrate transporter like domains"/>
    <property type="match status" value="1"/>
</dbReference>
<dbReference type="KEGG" id="soy:115878707"/>
<protein>
    <submittedName>
        <fullName evidence="10">Thiamine transporter 1-like isoform X1</fullName>
    </submittedName>
</protein>
<dbReference type="GO" id="GO:0005886">
    <property type="term" value="C:plasma membrane"/>
    <property type="evidence" value="ECO:0007669"/>
    <property type="project" value="UniProtKB-UniRule"/>
</dbReference>
<dbReference type="GeneID" id="115878707"/>
<dbReference type="InParanoid" id="A0A6J2XJ63"/>
<dbReference type="RefSeq" id="XP_030751146.1">
    <property type="nucleotide sequence ID" value="XM_030895286.1"/>
</dbReference>
<keyword evidence="7" id="KW-0813">Transport</keyword>
<keyword evidence="4 8" id="KW-1133">Transmembrane helix</keyword>
<evidence type="ECO:0000313" key="9">
    <source>
        <dbReference type="Proteomes" id="UP000504635"/>
    </source>
</evidence>
<feature type="transmembrane region" description="Helical" evidence="8">
    <location>
        <begin position="145"/>
        <end position="166"/>
    </location>
</feature>
<evidence type="ECO:0000256" key="5">
    <source>
        <dbReference type="ARBA" id="ARBA00023136"/>
    </source>
</evidence>